<dbReference type="GO" id="GO:0072330">
    <property type="term" value="P:monocarboxylic acid biosynthetic process"/>
    <property type="evidence" value="ECO:0007669"/>
    <property type="project" value="UniProtKB-ARBA"/>
</dbReference>
<dbReference type="GO" id="GO:0017000">
    <property type="term" value="P:antibiotic biosynthetic process"/>
    <property type="evidence" value="ECO:0007669"/>
    <property type="project" value="UniProtKB-ARBA"/>
</dbReference>
<dbReference type="Gene3D" id="3.40.50.1820">
    <property type="entry name" value="alpha/beta hydrolase"/>
    <property type="match status" value="1"/>
</dbReference>
<dbReference type="Proteomes" id="UP001219568">
    <property type="component" value="Unassembled WGS sequence"/>
</dbReference>
<evidence type="ECO:0000313" key="1">
    <source>
        <dbReference type="EMBL" id="KAJ6029839.1"/>
    </source>
</evidence>
<keyword evidence="1" id="KW-0378">Hydrolase</keyword>
<accession>A0AAD6I335</accession>
<reference evidence="1" key="2">
    <citation type="submission" date="2023-01" db="EMBL/GenBank/DDBJ databases">
        <authorList>
            <person name="Petersen C."/>
        </authorList>
    </citation>
    <scope>NUCLEOTIDE SEQUENCE</scope>
    <source>
        <strain evidence="1">IBT 15450</strain>
    </source>
</reference>
<protein>
    <submittedName>
        <fullName evidence="1">Alpha beta hydrolase fold protein</fullName>
    </submittedName>
</protein>
<dbReference type="GO" id="GO:0016787">
    <property type="term" value="F:hydrolase activity"/>
    <property type="evidence" value="ECO:0007669"/>
    <property type="project" value="UniProtKB-KW"/>
</dbReference>
<reference evidence="1" key="1">
    <citation type="journal article" date="2023" name="IMA Fungus">
        <title>Comparative genomic study of the Penicillium genus elucidates a diverse pangenome and 15 lateral gene transfer events.</title>
        <authorList>
            <person name="Petersen C."/>
            <person name="Sorensen T."/>
            <person name="Nielsen M.R."/>
            <person name="Sondergaard T.E."/>
            <person name="Sorensen J.L."/>
            <person name="Fitzpatrick D.A."/>
            <person name="Frisvad J.C."/>
            <person name="Nielsen K.L."/>
        </authorList>
    </citation>
    <scope>NUCLEOTIDE SEQUENCE</scope>
    <source>
        <strain evidence="1">IBT 15450</strain>
    </source>
</reference>
<dbReference type="SUPFAM" id="SSF53474">
    <property type="entry name" value="alpha/beta-Hydrolases"/>
    <property type="match status" value="1"/>
</dbReference>
<organism evidence="1 2">
    <name type="scientific">Penicillium canescens</name>
    <dbReference type="NCBI Taxonomy" id="5083"/>
    <lineage>
        <taxon>Eukaryota</taxon>
        <taxon>Fungi</taxon>
        <taxon>Dikarya</taxon>
        <taxon>Ascomycota</taxon>
        <taxon>Pezizomycotina</taxon>
        <taxon>Eurotiomycetes</taxon>
        <taxon>Eurotiomycetidae</taxon>
        <taxon>Eurotiales</taxon>
        <taxon>Aspergillaceae</taxon>
        <taxon>Penicillium</taxon>
    </lineage>
</organism>
<proteinExistence type="predicted"/>
<dbReference type="InterPro" id="IPR029058">
    <property type="entry name" value="AB_hydrolase_fold"/>
</dbReference>
<evidence type="ECO:0000313" key="2">
    <source>
        <dbReference type="Proteomes" id="UP001219568"/>
    </source>
</evidence>
<dbReference type="AlphaFoldDB" id="A0AAD6I335"/>
<sequence length="203" mass="23004">MLNVAYQPPMRPFDLAAMNAEFESKTGYPLYAYWELFLADDGALVVDKHLDRFWAVMHGDREHWMRDIFCVRNAMRRFLESDEKIELKEYANPGNGWKEEWLKSVQEGGGLASAMGAYKAMAYNLDLDVEKTLPAERAQITVPAFFLGCSGDEVCLPALIEQSKDSGLLPDLTVKVIDSGHWSPMEKPDEVGKALFGFLVERF</sequence>
<gene>
    <name evidence="1" type="ORF">N7460_010105</name>
</gene>
<dbReference type="EMBL" id="JAQJZL010000014">
    <property type="protein sequence ID" value="KAJ6029839.1"/>
    <property type="molecule type" value="Genomic_DNA"/>
</dbReference>
<comment type="caution">
    <text evidence="1">The sequence shown here is derived from an EMBL/GenBank/DDBJ whole genome shotgun (WGS) entry which is preliminary data.</text>
</comment>
<keyword evidence="2" id="KW-1185">Reference proteome</keyword>
<name>A0AAD6I335_PENCN</name>